<protein>
    <submittedName>
        <fullName evidence="1">Uncharacterized protein</fullName>
    </submittedName>
</protein>
<evidence type="ECO:0000313" key="1">
    <source>
        <dbReference type="EMBL" id="TEB13601.1"/>
    </source>
</evidence>
<dbReference type="AlphaFoldDB" id="A0A4Y7RXF7"/>
<comment type="caution">
    <text evidence="1">The sequence shown here is derived from an EMBL/GenBank/DDBJ whole genome shotgun (WGS) entry which is preliminary data.</text>
</comment>
<dbReference type="EMBL" id="QFFZ01000001">
    <property type="protein sequence ID" value="TEB13601.1"/>
    <property type="molecule type" value="Genomic_DNA"/>
</dbReference>
<organism evidence="1 2">
    <name type="scientific">Pelotomaculum propionicicum</name>
    <dbReference type="NCBI Taxonomy" id="258475"/>
    <lineage>
        <taxon>Bacteria</taxon>
        <taxon>Bacillati</taxon>
        <taxon>Bacillota</taxon>
        <taxon>Clostridia</taxon>
        <taxon>Eubacteriales</taxon>
        <taxon>Desulfotomaculaceae</taxon>
        <taxon>Pelotomaculum</taxon>
    </lineage>
</organism>
<name>A0A4Y7RXF7_9FIRM</name>
<sequence length="61" mass="7121">MYMDLIKYNIIEAIKKLPDGCSAEDIMYQIYFVSQVMEGLKDAEEGRVLSTEDLLEQIETW</sequence>
<gene>
    <name evidence="1" type="ORF">Pmgp_00001</name>
</gene>
<keyword evidence="2" id="KW-1185">Reference proteome</keyword>
<reference evidence="1 2" key="1">
    <citation type="journal article" date="2018" name="Environ. Microbiol.">
        <title>Novel energy conservation strategies and behaviour of Pelotomaculum schinkii driving syntrophic propionate catabolism.</title>
        <authorList>
            <person name="Hidalgo-Ahumada C.A.P."/>
            <person name="Nobu M.K."/>
            <person name="Narihiro T."/>
            <person name="Tamaki H."/>
            <person name="Liu W.T."/>
            <person name="Kamagata Y."/>
            <person name="Stams A.J.M."/>
            <person name="Imachi H."/>
            <person name="Sousa D.Z."/>
        </authorList>
    </citation>
    <scope>NUCLEOTIDE SEQUENCE [LARGE SCALE GENOMIC DNA]</scope>
    <source>
        <strain evidence="1 2">MGP</strain>
    </source>
</reference>
<accession>A0A4Y7RXF7</accession>
<dbReference type="Proteomes" id="UP000297597">
    <property type="component" value="Unassembled WGS sequence"/>
</dbReference>
<evidence type="ECO:0000313" key="2">
    <source>
        <dbReference type="Proteomes" id="UP000297597"/>
    </source>
</evidence>
<proteinExistence type="predicted"/>